<evidence type="ECO:0000313" key="5">
    <source>
        <dbReference type="Proteomes" id="UP000587462"/>
    </source>
</evidence>
<dbReference type="PROSITE" id="PS51186">
    <property type="entry name" value="GNAT"/>
    <property type="match status" value="1"/>
</dbReference>
<keyword evidence="5" id="KW-1185">Reference proteome</keyword>
<reference evidence="4 5" key="1">
    <citation type="submission" date="2020-04" db="EMBL/GenBank/DDBJ databases">
        <title>Draft Genome Sequence of Streptomyces morookaense DSM 40503, an 8-azaguanine-producing strain.</title>
        <authorList>
            <person name="Qi J."/>
            <person name="Gao J.-M."/>
        </authorList>
    </citation>
    <scope>NUCLEOTIDE SEQUENCE [LARGE SCALE GENOMIC DNA]</scope>
    <source>
        <strain evidence="4 5">DSM 40503</strain>
    </source>
</reference>
<dbReference type="AlphaFoldDB" id="A0A7Y7EAT7"/>
<organism evidence="4 5">
    <name type="scientific">Streptomyces morookaense</name>
    <name type="common">Streptoverticillium morookaense</name>
    <dbReference type="NCBI Taxonomy" id="1970"/>
    <lineage>
        <taxon>Bacteria</taxon>
        <taxon>Bacillati</taxon>
        <taxon>Actinomycetota</taxon>
        <taxon>Actinomycetes</taxon>
        <taxon>Kitasatosporales</taxon>
        <taxon>Streptomycetaceae</taxon>
        <taxon>Streptomyces</taxon>
    </lineage>
</organism>
<evidence type="ECO:0000313" key="4">
    <source>
        <dbReference type="EMBL" id="NVK81854.1"/>
    </source>
</evidence>
<dbReference type="SUPFAM" id="SSF55729">
    <property type="entry name" value="Acyl-CoA N-acyltransferases (Nat)"/>
    <property type="match status" value="1"/>
</dbReference>
<proteinExistence type="predicted"/>
<accession>A0A7Y7EAT7</accession>
<evidence type="ECO:0000259" key="3">
    <source>
        <dbReference type="PROSITE" id="PS51186"/>
    </source>
</evidence>
<feature type="domain" description="N-acetyltransferase" evidence="3">
    <location>
        <begin position="3"/>
        <end position="183"/>
    </location>
</feature>
<protein>
    <submittedName>
        <fullName evidence="4">GNAT family N-acetyltransferase</fullName>
    </submittedName>
</protein>
<dbReference type="EMBL" id="JABBXF010000095">
    <property type="protein sequence ID" value="NVK81854.1"/>
    <property type="molecule type" value="Genomic_DNA"/>
</dbReference>
<evidence type="ECO:0000256" key="1">
    <source>
        <dbReference type="ARBA" id="ARBA00022679"/>
    </source>
</evidence>
<keyword evidence="2" id="KW-0012">Acyltransferase</keyword>
<gene>
    <name evidence="4" type="ORF">HG542_30025</name>
</gene>
<comment type="caution">
    <text evidence="4">The sequence shown here is derived from an EMBL/GenBank/DDBJ whole genome shotgun (WGS) entry which is preliminary data.</text>
</comment>
<dbReference type="InterPro" id="IPR000182">
    <property type="entry name" value="GNAT_dom"/>
</dbReference>
<dbReference type="RefSeq" id="WP_171086954.1">
    <property type="nucleotide sequence ID" value="NZ_BNBU01000002.1"/>
</dbReference>
<dbReference type="GO" id="GO:0016747">
    <property type="term" value="F:acyltransferase activity, transferring groups other than amino-acyl groups"/>
    <property type="evidence" value="ECO:0007669"/>
    <property type="project" value="InterPro"/>
</dbReference>
<dbReference type="Pfam" id="PF00583">
    <property type="entry name" value="Acetyltransf_1"/>
    <property type="match status" value="1"/>
</dbReference>
<dbReference type="PANTHER" id="PTHR43877">
    <property type="entry name" value="AMINOALKYLPHOSPHONATE N-ACETYLTRANSFERASE-RELATED-RELATED"/>
    <property type="match status" value="1"/>
</dbReference>
<sequence>MDHTIRSVRADEWRQARELRLEALQDPAAPIAFLDTYDQAVARPDSHWQERTAGNAAGKDSIGFIAEGPDGAWVGSVTVLVELPGAEGLFGGSAPVPQAHIVGVYVCPEHRATGVSRALFEAALEWSWALTEPRVERVRLFVHEQNDRARAFYRKMGFEPTGLTVPLSEDPSQKEFELAIVRPRPAVRCSP</sequence>
<evidence type="ECO:0000256" key="2">
    <source>
        <dbReference type="ARBA" id="ARBA00023315"/>
    </source>
</evidence>
<dbReference type="Gene3D" id="3.40.630.30">
    <property type="match status" value="1"/>
</dbReference>
<dbReference type="Proteomes" id="UP000587462">
    <property type="component" value="Unassembled WGS sequence"/>
</dbReference>
<dbReference type="CDD" id="cd04301">
    <property type="entry name" value="NAT_SF"/>
    <property type="match status" value="1"/>
</dbReference>
<dbReference type="InterPro" id="IPR050832">
    <property type="entry name" value="Bact_Acetyltransf"/>
</dbReference>
<dbReference type="InterPro" id="IPR016181">
    <property type="entry name" value="Acyl_CoA_acyltransferase"/>
</dbReference>
<keyword evidence="1 4" id="KW-0808">Transferase</keyword>
<name>A0A7Y7EAT7_STRMO</name>
<dbReference type="PANTHER" id="PTHR43877:SF1">
    <property type="entry name" value="ACETYLTRANSFERASE"/>
    <property type="match status" value="1"/>
</dbReference>